<feature type="region of interest" description="G5" evidence="7">
    <location>
        <begin position="152"/>
        <end position="154"/>
    </location>
</feature>
<keyword evidence="5 6" id="KW-0342">GTP-binding</keyword>
<evidence type="ECO:0000256" key="5">
    <source>
        <dbReference type="ARBA" id="ARBA00023134"/>
    </source>
</evidence>
<reference evidence="11 12" key="1">
    <citation type="submission" date="2019-03" db="EMBL/GenBank/DDBJ databases">
        <title>Genomic Encyclopedia of Type Strains, Phase IV (KMG-IV): sequencing the most valuable type-strain genomes for metagenomic binning, comparative biology and taxonomic classification.</title>
        <authorList>
            <person name="Goeker M."/>
        </authorList>
    </citation>
    <scope>NUCLEOTIDE SEQUENCE [LARGE SCALE GENOMIC DNA]</scope>
    <source>
        <strain evidence="11 12">DSM 2132</strain>
    </source>
</reference>
<dbReference type="Gene3D" id="3.30.300.20">
    <property type="match status" value="1"/>
</dbReference>
<comment type="subunit">
    <text evidence="6">Monomer.</text>
</comment>
<dbReference type="PROSITE" id="PS51713">
    <property type="entry name" value="G_ERA"/>
    <property type="match status" value="1"/>
</dbReference>
<dbReference type="PANTHER" id="PTHR42698:SF1">
    <property type="entry name" value="GTPASE ERA, MITOCHONDRIAL"/>
    <property type="match status" value="1"/>
</dbReference>
<evidence type="ECO:0000256" key="2">
    <source>
        <dbReference type="ARBA" id="ARBA00020484"/>
    </source>
</evidence>
<dbReference type="InterPro" id="IPR005662">
    <property type="entry name" value="GTPase_Era-like"/>
</dbReference>
<keyword evidence="12" id="KW-1185">Reference proteome</keyword>
<comment type="caution">
    <text evidence="11">The sequence shown here is derived from an EMBL/GenBank/DDBJ whole genome shotgun (WGS) entry which is preliminary data.</text>
</comment>
<proteinExistence type="inferred from homology"/>
<feature type="binding site" evidence="6">
    <location>
        <begin position="61"/>
        <end position="65"/>
    </location>
    <ligand>
        <name>GTP</name>
        <dbReference type="ChEBI" id="CHEBI:37565"/>
    </ligand>
</feature>
<sequence length="299" mass="33062">MTTPTRCGFVALIGAPNAGKSTLLNQLVGQKVAIVTHKVQTTRTRITGIALDGAAQLVFLDTPGIFRPKRRLDRAMVSAAWEGAGDADMVVLLVDAAAGLTDEVQAILDRLAETDRRVVLALNKIDRIRRDSLLALSQRLFDTGLIDAVFMISALTGDGVEDLKHHLAGRAPEGPWHYPEDQVTDVTQRLLAAEITREKVYLRLHQELPYAVTVETEDWQDRADGSVRIEQVIHVTRDTHKGIVIGKGGRTLKALGEAARADLGALLERPVHLFLHVRVTPDWADKRDHYRDMGLDWVE</sequence>
<feature type="region of interest" description="G3" evidence="7">
    <location>
        <begin position="61"/>
        <end position="64"/>
    </location>
</feature>
<dbReference type="InterPro" id="IPR030388">
    <property type="entry name" value="G_ERA_dom"/>
</dbReference>
<dbReference type="OrthoDB" id="9805918at2"/>
<dbReference type="EMBL" id="SLXO01000006">
    <property type="protein sequence ID" value="TCP33940.1"/>
    <property type="molecule type" value="Genomic_DNA"/>
</dbReference>
<dbReference type="InterPro" id="IPR027417">
    <property type="entry name" value="P-loop_NTPase"/>
</dbReference>
<gene>
    <name evidence="6" type="primary">era</name>
    <name evidence="11" type="ORF">EV659_10698</name>
</gene>
<evidence type="ECO:0000256" key="4">
    <source>
        <dbReference type="ARBA" id="ARBA00022884"/>
    </source>
</evidence>
<feature type="region of interest" description="G4" evidence="7">
    <location>
        <begin position="123"/>
        <end position="126"/>
    </location>
</feature>
<organism evidence="11 12">
    <name type="scientific">Rhodothalassium salexigens DSM 2132</name>
    <dbReference type="NCBI Taxonomy" id="1188247"/>
    <lineage>
        <taxon>Bacteria</taxon>
        <taxon>Pseudomonadati</taxon>
        <taxon>Pseudomonadota</taxon>
        <taxon>Alphaproteobacteria</taxon>
        <taxon>Rhodothalassiales</taxon>
        <taxon>Rhodothalassiaceae</taxon>
        <taxon>Rhodothalassium</taxon>
    </lineage>
</organism>
<evidence type="ECO:0000256" key="3">
    <source>
        <dbReference type="ARBA" id="ARBA00022741"/>
    </source>
</evidence>
<dbReference type="CDD" id="cd04163">
    <property type="entry name" value="Era"/>
    <property type="match status" value="1"/>
</dbReference>
<dbReference type="Gene3D" id="3.40.50.300">
    <property type="entry name" value="P-loop containing nucleotide triphosphate hydrolases"/>
    <property type="match status" value="1"/>
</dbReference>
<dbReference type="InterPro" id="IPR009019">
    <property type="entry name" value="KH_sf_prok-type"/>
</dbReference>
<dbReference type="NCBIfam" id="TIGR00436">
    <property type="entry name" value="era"/>
    <property type="match status" value="1"/>
</dbReference>
<evidence type="ECO:0000256" key="8">
    <source>
        <dbReference type="RuleBase" id="RU003761"/>
    </source>
</evidence>
<evidence type="ECO:0000313" key="11">
    <source>
        <dbReference type="EMBL" id="TCP33940.1"/>
    </source>
</evidence>
<dbReference type="InParanoid" id="A0A4R2PF67"/>
<feature type="binding site" evidence="6">
    <location>
        <begin position="123"/>
        <end position="126"/>
    </location>
    <ligand>
        <name>GTP</name>
        <dbReference type="ChEBI" id="CHEBI:37565"/>
    </ligand>
</feature>
<dbReference type="HAMAP" id="MF_00367">
    <property type="entry name" value="GTPase_Era"/>
    <property type="match status" value="1"/>
</dbReference>
<dbReference type="PANTHER" id="PTHR42698">
    <property type="entry name" value="GTPASE ERA"/>
    <property type="match status" value="1"/>
</dbReference>
<dbReference type="CDD" id="cd22534">
    <property type="entry name" value="KH-II_Era"/>
    <property type="match status" value="1"/>
</dbReference>
<dbReference type="AlphaFoldDB" id="A0A4R2PF67"/>
<comment type="subcellular location">
    <subcellularLocation>
        <location evidence="6">Cytoplasm</location>
    </subcellularLocation>
    <subcellularLocation>
        <location evidence="6">Cell membrane</location>
        <topology evidence="6">Peripheral membrane protein</topology>
    </subcellularLocation>
</comment>
<keyword evidence="6" id="KW-0699">rRNA-binding</keyword>
<feature type="region of interest" description="G2" evidence="7">
    <location>
        <begin position="40"/>
        <end position="44"/>
    </location>
</feature>
<evidence type="ECO:0000256" key="1">
    <source>
        <dbReference type="ARBA" id="ARBA00007921"/>
    </source>
</evidence>
<dbReference type="GO" id="GO:0070181">
    <property type="term" value="F:small ribosomal subunit rRNA binding"/>
    <property type="evidence" value="ECO:0007669"/>
    <property type="project" value="UniProtKB-UniRule"/>
</dbReference>
<dbReference type="Pfam" id="PF01926">
    <property type="entry name" value="MMR_HSR1"/>
    <property type="match status" value="1"/>
</dbReference>
<keyword evidence="4 6" id="KW-0694">RNA-binding</keyword>
<dbReference type="GO" id="GO:0043024">
    <property type="term" value="F:ribosomal small subunit binding"/>
    <property type="evidence" value="ECO:0007669"/>
    <property type="project" value="TreeGrafter"/>
</dbReference>
<evidence type="ECO:0000259" key="10">
    <source>
        <dbReference type="PROSITE" id="PS51713"/>
    </source>
</evidence>
<accession>A0A4R2PF67</accession>
<dbReference type="SUPFAM" id="SSF52540">
    <property type="entry name" value="P-loop containing nucleoside triphosphate hydrolases"/>
    <property type="match status" value="1"/>
</dbReference>
<feature type="domain" description="Era-type G" evidence="10">
    <location>
        <begin position="6"/>
        <end position="173"/>
    </location>
</feature>
<name>A0A4R2PF67_RHOSA</name>
<dbReference type="Proteomes" id="UP000295399">
    <property type="component" value="Unassembled WGS sequence"/>
</dbReference>
<dbReference type="NCBIfam" id="NF000908">
    <property type="entry name" value="PRK00089.1"/>
    <property type="match status" value="1"/>
</dbReference>
<dbReference type="PROSITE" id="PS50823">
    <property type="entry name" value="KH_TYPE_2"/>
    <property type="match status" value="1"/>
</dbReference>
<dbReference type="GO" id="GO:0005886">
    <property type="term" value="C:plasma membrane"/>
    <property type="evidence" value="ECO:0007669"/>
    <property type="project" value="UniProtKB-SubCell"/>
</dbReference>
<keyword evidence="3 6" id="KW-0547">Nucleotide-binding</keyword>
<feature type="region of interest" description="G1" evidence="7">
    <location>
        <begin position="14"/>
        <end position="21"/>
    </location>
</feature>
<dbReference type="NCBIfam" id="TIGR00231">
    <property type="entry name" value="small_GTP"/>
    <property type="match status" value="1"/>
</dbReference>
<dbReference type="GO" id="GO:0005525">
    <property type="term" value="F:GTP binding"/>
    <property type="evidence" value="ECO:0007669"/>
    <property type="project" value="UniProtKB-UniRule"/>
</dbReference>
<comment type="function">
    <text evidence="6">An essential GTPase that binds both GDP and GTP, with rapid nucleotide exchange. Plays a role in 16S rRNA processing and 30S ribosomal subunit biogenesis and possibly also in cell cycle regulation and energy metabolism.</text>
</comment>
<dbReference type="GO" id="GO:0003924">
    <property type="term" value="F:GTPase activity"/>
    <property type="evidence" value="ECO:0007669"/>
    <property type="project" value="UniProtKB-UniRule"/>
</dbReference>
<feature type="binding site" evidence="6">
    <location>
        <begin position="14"/>
        <end position="21"/>
    </location>
    <ligand>
        <name>GTP</name>
        <dbReference type="ChEBI" id="CHEBI:37565"/>
    </ligand>
</feature>
<feature type="domain" description="KH type-2" evidence="9">
    <location>
        <begin position="204"/>
        <end position="281"/>
    </location>
</feature>
<dbReference type="SUPFAM" id="SSF54814">
    <property type="entry name" value="Prokaryotic type KH domain (KH-domain type II)"/>
    <property type="match status" value="1"/>
</dbReference>
<dbReference type="InterPro" id="IPR006073">
    <property type="entry name" value="GTP-bd"/>
</dbReference>
<evidence type="ECO:0000256" key="6">
    <source>
        <dbReference type="HAMAP-Rule" id="MF_00367"/>
    </source>
</evidence>
<evidence type="ECO:0000259" key="9">
    <source>
        <dbReference type="PROSITE" id="PS50823"/>
    </source>
</evidence>
<evidence type="ECO:0000256" key="7">
    <source>
        <dbReference type="PROSITE-ProRule" id="PRU01050"/>
    </source>
</evidence>
<dbReference type="InterPro" id="IPR015946">
    <property type="entry name" value="KH_dom-like_a/b"/>
</dbReference>
<dbReference type="Pfam" id="PF07650">
    <property type="entry name" value="KH_2"/>
    <property type="match status" value="1"/>
</dbReference>
<evidence type="ECO:0000313" key="12">
    <source>
        <dbReference type="Proteomes" id="UP000295399"/>
    </source>
</evidence>
<dbReference type="GO" id="GO:0005829">
    <property type="term" value="C:cytosol"/>
    <property type="evidence" value="ECO:0007669"/>
    <property type="project" value="TreeGrafter"/>
</dbReference>
<keyword evidence="6" id="KW-1003">Cell membrane</keyword>
<dbReference type="FunCoup" id="A0A4R2PF67">
    <property type="interactions" value="530"/>
</dbReference>
<keyword evidence="6" id="KW-0690">Ribosome biogenesis</keyword>
<dbReference type="GO" id="GO:0000028">
    <property type="term" value="P:ribosomal small subunit assembly"/>
    <property type="evidence" value="ECO:0007669"/>
    <property type="project" value="TreeGrafter"/>
</dbReference>
<dbReference type="InterPro" id="IPR004044">
    <property type="entry name" value="KH_dom_type_2"/>
</dbReference>
<keyword evidence="6" id="KW-0963">Cytoplasm</keyword>
<dbReference type="RefSeq" id="WP_132708605.1">
    <property type="nucleotide sequence ID" value="NZ_JACIGF010000006.1"/>
</dbReference>
<dbReference type="InterPro" id="IPR005225">
    <property type="entry name" value="Small_GTP-bd"/>
</dbReference>
<protein>
    <recommendedName>
        <fullName evidence="2 6">GTPase Era</fullName>
    </recommendedName>
</protein>
<comment type="similarity">
    <text evidence="1 6 7 8">Belongs to the TRAFAC class TrmE-Era-EngA-EngB-Septin-like GTPase superfamily. Era GTPase family.</text>
</comment>
<keyword evidence="6" id="KW-0472">Membrane</keyword>